<keyword evidence="2" id="KW-1185">Reference proteome</keyword>
<dbReference type="InterPro" id="IPR036698">
    <property type="entry name" value="TM1070-like_sf"/>
</dbReference>
<dbReference type="SUPFAM" id="SSF89232">
    <property type="entry name" value="Hypothetical protein TM1070"/>
    <property type="match status" value="1"/>
</dbReference>
<dbReference type="InterPro" id="IPR009794">
    <property type="entry name" value="ASRT"/>
</dbReference>
<dbReference type="AlphaFoldDB" id="A0A3G9J5D6"/>
<sequence length="136" mass="15177">MMAAFLLLSLVKPMFRPKGEKHWIIPDAYIPPTSAGSLVSHESICVLNCSSEEALLRITIFFEDREPIEDILYVVPPRRTKHIRTSTLNSKGMSIPADVPYAIEVCSDIAVIVQYSRLDATQAENALMSVIAYPIK</sequence>
<protein>
    <recommendedName>
        <fullName evidence="3">Sensory rhodopsin transducer</fullName>
    </recommendedName>
</protein>
<evidence type="ECO:0000313" key="1">
    <source>
        <dbReference type="EMBL" id="BBH18918.1"/>
    </source>
</evidence>
<dbReference type="Gene3D" id="2.60.290.11">
    <property type="entry name" value="TM1070-like"/>
    <property type="match status" value="1"/>
</dbReference>
<dbReference type="PIRSF" id="PIRSF008711">
    <property type="entry name" value="UCP008711"/>
    <property type="match status" value="1"/>
</dbReference>
<gene>
    <name evidence="1" type="ORF">Back11_02630</name>
</gene>
<organism evidence="1 2">
    <name type="scientific">Paenibacillus baekrokdamisoli</name>
    <dbReference type="NCBI Taxonomy" id="1712516"/>
    <lineage>
        <taxon>Bacteria</taxon>
        <taxon>Bacillati</taxon>
        <taxon>Bacillota</taxon>
        <taxon>Bacilli</taxon>
        <taxon>Bacillales</taxon>
        <taxon>Paenibacillaceae</taxon>
        <taxon>Paenibacillus</taxon>
    </lineage>
</organism>
<dbReference type="Proteomes" id="UP000275368">
    <property type="component" value="Chromosome"/>
</dbReference>
<evidence type="ECO:0008006" key="3">
    <source>
        <dbReference type="Google" id="ProtNLM"/>
    </source>
</evidence>
<accession>A0A3G9J5D6</accession>
<evidence type="ECO:0000313" key="2">
    <source>
        <dbReference type="Proteomes" id="UP000275368"/>
    </source>
</evidence>
<dbReference type="KEGG" id="pbk:Back11_02630"/>
<dbReference type="EMBL" id="AP019308">
    <property type="protein sequence ID" value="BBH18918.1"/>
    <property type="molecule type" value="Genomic_DNA"/>
</dbReference>
<reference evidence="1 2" key="1">
    <citation type="submission" date="2018-11" db="EMBL/GenBank/DDBJ databases">
        <title>Complete genome sequence of Paenibacillus baekrokdamisoli strain KCTC 33723.</title>
        <authorList>
            <person name="Kang S.W."/>
            <person name="Lee K.C."/>
            <person name="Kim K.K."/>
            <person name="Kim J.S."/>
            <person name="Kim D.S."/>
            <person name="Ko S.H."/>
            <person name="Yang S.H."/>
            <person name="Lee J.S."/>
        </authorList>
    </citation>
    <scope>NUCLEOTIDE SEQUENCE [LARGE SCALE GENOMIC DNA]</scope>
    <source>
        <strain evidence="1 2">KCTC 33723</strain>
    </source>
</reference>
<dbReference type="Pfam" id="PF07100">
    <property type="entry name" value="ASRT"/>
    <property type="match status" value="1"/>
</dbReference>
<proteinExistence type="predicted"/>
<name>A0A3G9J5D6_9BACL</name>